<protein>
    <submittedName>
        <fullName evidence="3">Uncharacterized protein</fullName>
    </submittedName>
</protein>
<name>A0ABU7A877_9TELE</name>
<keyword evidence="1" id="KW-0472">Membrane</keyword>
<accession>A0ABU7A877</accession>
<evidence type="ECO:0000313" key="4">
    <source>
        <dbReference type="Proteomes" id="UP001345963"/>
    </source>
</evidence>
<comment type="caution">
    <text evidence="3">The sequence shown here is derived from an EMBL/GenBank/DDBJ whole genome shotgun (WGS) entry which is preliminary data.</text>
</comment>
<evidence type="ECO:0000256" key="1">
    <source>
        <dbReference type="SAM" id="Phobius"/>
    </source>
</evidence>
<keyword evidence="4" id="KW-1185">Reference proteome</keyword>
<feature type="transmembrane region" description="Helical" evidence="1">
    <location>
        <begin position="133"/>
        <end position="154"/>
    </location>
</feature>
<evidence type="ECO:0000256" key="2">
    <source>
        <dbReference type="SAM" id="SignalP"/>
    </source>
</evidence>
<organism evidence="3 4">
    <name type="scientific">Ataeniobius toweri</name>
    <dbReference type="NCBI Taxonomy" id="208326"/>
    <lineage>
        <taxon>Eukaryota</taxon>
        <taxon>Metazoa</taxon>
        <taxon>Chordata</taxon>
        <taxon>Craniata</taxon>
        <taxon>Vertebrata</taxon>
        <taxon>Euteleostomi</taxon>
        <taxon>Actinopterygii</taxon>
        <taxon>Neopterygii</taxon>
        <taxon>Teleostei</taxon>
        <taxon>Neoteleostei</taxon>
        <taxon>Acanthomorphata</taxon>
        <taxon>Ovalentaria</taxon>
        <taxon>Atherinomorphae</taxon>
        <taxon>Cyprinodontiformes</taxon>
        <taxon>Goodeidae</taxon>
        <taxon>Ataeniobius</taxon>
    </lineage>
</organism>
<sequence>MMKARKKAALFLCAFIFHLCNAVDLRCTVKRNRTLMVYTVEVQSYASDFQSVRCDYSWSNETTVLATDLEKHAAVSTKSLHTLETSDCHTHIFWTLQCWSKGTGLIDYAANCNTTCADLLQGGKPKDGESNTWIKAAIGTSVLLGLVGLIFLLYKFKENICRILSSVRCLYTPVPKENNPEHLNALEGEKKADALAVSVVKKNPSQTAFACCV</sequence>
<keyword evidence="1" id="KW-0812">Transmembrane</keyword>
<feature type="chain" id="PRO_5045137020" evidence="2">
    <location>
        <begin position="23"/>
        <end position="213"/>
    </location>
</feature>
<proteinExistence type="predicted"/>
<keyword evidence="2" id="KW-0732">Signal</keyword>
<gene>
    <name evidence="3" type="ORF">ATANTOWER_019123</name>
</gene>
<dbReference type="EMBL" id="JAHUTI010003997">
    <property type="protein sequence ID" value="MED6233923.1"/>
    <property type="molecule type" value="Genomic_DNA"/>
</dbReference>
<keyword evidence="1" id="KW-1133">Transmembrane helix</keyword>
<evidence type="ECO:0000313" key="3">
    <source>
        <dbReference type="EMBL" id="MED6233923.1"/>
    </source>
</evidence>
<feature type="signal peptide" evidence="2">
    <location>
        <begin position="1"/>
        <end position="22"/>
    </location>
</feature>
<dbReference type="Proteomes" id="UP001345963">
    <property type="component" value="Unassembled WGS sequence"/>
</dbReference>
<reference evidence="3 4" key="1">
    <citation type="submission" date="2021-07" db="EMBL/GenBank/DDBJ databases">
        <authorList>
            <person name="Palmer J.M."/>
        </authorList>
    </citation>
    <scope>NUCLEOTIDE SEQUENCE [LARGE SCALE GENOMIC DNA]</scope>
    <source>
        <strain evidence="3 4">AT_MEX2019</strain>
        <tissue evidence="3">Muscle</tissue>
    </source>
</reference>